<sequence length="57" mass="6321">MDVVGICATALKITKDIELLIKYNGNFKFLGVGTSFGEIIIKNIDNYILVMIIDSKI</sequence>
<name>F6BDE4_METIK</name>
<keyword evidence="2" id="KW-1185">Reference proteome</keyword>
<dbReference type="HOGENOM" id="CLU_2985687_0_0_2"/>
<dbReference type="AlphaFoldDB" id="F6BDE4"/>
<dbReference type="Proteomes" id="UP000009227">
    <property type="component" value="Chromosome"/>
</dbReference>
<accession>F6BDE4</accession>
<protein>
    <submittedName>
        <fullName evidence="1">Uncharacterized protein</fullName>
    </submittedName>
</protein>
<reference evidence="1 2" key="1">
    <citation type="submission" date="2011-05" db="EMBL/GenBank/DDBJ databases">
        <title>Complete sequence of Methanotorris igneus Kol 5.</title>
        <authorList>
            <consortium name="US DOE Joint Genome Institute"/>
            <person name="Lucas S."/>
            <person name="Han J."/>
            <person name="Lapidus A."/>
            <person name="Cheng J.-F."/>
            <person name="Goodwin L."/>
            <person name="Pitluck S."/>
            <person name="Peters L."/>
            <person name="Mikhailova N."/>
            <person name="Chertkov O."/>
            <person name="Han C."/>
            <person name="Tapia R."/>
            <person name="Land M."/>
            <person name="Hauser L."/>
            <person name="Kyrpides N."/>
            <person name="Ivanova N."/>
            <person name="Pagani I."/>
            <person name="Sieprawska-Lupa M."/>
            <person name="Whitman W."/>
            <person name="Woyke T."/>
        </authorList>
    </citation>
    <scope>NUCLEOTIDE SEQUENCE [LARGE SCALE GENOMIC DNA]</scope>
    <source>
        <strain evidence="2">DSM 5666 / JCM 11834 / Kol 5</strain>
    </source>
</reference>
<dbReference type="EMBL" id="CP002737">
    <property type="protein sequence ID" value="AEF96505.1"/>
    <property type="molecule type" value="Genomic_DNA"/>
</dbReference>
<gene>
    <name evidence="1" type="ordered locus">Metig_0962</name>
</gene>
<proteinExistence type="predicted"/>
<evidence type="ECO:0000313" key="1">
    <source>
        <dbReference type="EMBL" id="AEF96505.1"/>
    </source>
</evidence>
<dbReference type="KEGG" id="mig:Metig_0962"/>
<evidence type="ECO:0000313" key="2">
    <source>
        <dbReference type="Proteomes" id="UP000009227"/>
    </source>
</evidence>
<organism evidence="2">
    <name type="scientific">Methanotorris igneus (strain DSM 5666 / JCM 11834 / Kol 5)</name>
    <dbReference type="NCBI Taxonomy" id="880724"/>
    <lineage>
        <taxon>Archaea</taxon>
        <taxon>Methanobacteriati</taxon>
        <taxon>Methanobacteriota</taxon>
        <taxon>Methanomada group</taxon>
        <taxon>Methanococci</taxon>
        <taxon>Methanococcales</taxon>
        <taxon>Methanocaldococcaceae</taxon>
        <taxon>Methanotorris</taxon>
    </lineage>
</organism>